<dbReference type="EMBL" id="SODV01000002">
    <property type="protein sequence ID" value="TDW97472.1"/>
    <property type="molecule type" value="Genomic_DNA"/>
</dbReference>
<reference evidence="7 8" key="1">
    <citation type="submission" date="2019-03" db="EMBL/GenBank/DDBJ databases">
        <title>Genomic Encyclopedia of Type Strains, Phase IV (KMG-IV): sequencing the most valuable type-strain genomes for metagenomic binning, comparative biology and taxonomic classification.</title>
        <authorList>
            <person name="Goeker M."/>
        </authorList>
    </citation>
    <scope>NUCLEOTIDE SEQUENCE [LARGE SCALE GENOMIC DNA]</scope>
    <source>
        <strain evidence="7 8">DSM 100059</strain>
    </source>
</reference>
<dbReference type="PANTHER" id="PTHR43133:SF46">
    <property type="entry name" value="RNA POLYMERASE SIGMA-70 FACTOR ECF SUBFAMILY"/>
    <property type="match status" value="1"/>
</dbReference>
<dbReference type="Gene3D" id="1.10.1740.10">
    <property type="match status" value="1"/>
</dbReference>
<dbReference type="PANTHER" id="PTHR43133">
    <property type="entry name" value="RNA POLYMERASE ECF-TYPE SIGMA FACTO"/>
    <property type="match status" value="1"/>
</dbReference>
<dbReference type="InterPro" id="IPR014327">
    <property type="entry name" value="RNA_pol_sigma70_bacteroid"/>
</dbReference>
<sequence length="190" mass="22205">MGNNDVYDEQALLDRLRQGDMDAFDVIYRRYVRELYLAAYKRLDNKELVEDLVQDVFFRLWNRRDQLHIDNLGAYLHTAVRYEILNHITRHKAPAAFYAPFEAILADADTPENRLIAKELLELVYKYAETLPEKRKQVFLLHIKDKLSVNEIAEELNITTKTVHNHLGTAINGLRTHLAPAILLLLTTHR</sequence>
<organism evidence="7 8">
    <name type="scientific">Dinghuibacter silviterrae</name>
    <dbReference type="NCBI Taxonomy" id="1539049"/>
    <lineage>
        <taxon>Bacteria</taxon>
        <taxon>Pseudomonadati</taxon>
        <taxon>Bacteroidota</taxon>
        <taxon>Chitinophagia</taxon>
        <taxon>Chitinophagales</taxon>
        <taxon>Chitinophagaceae</taxon>
        <taxon>Dinghuibacter</taxon>
    </lineage>
</organism>
<dbReference type="NCBIfam" id="TIGR02937">
    <property type="entry name" value="sigma70-ECF"/>
    <property type="match status" value="1"/>
</dbReference>
<dbReference type="GO" id="GO:0016987">
    <property type="term" value="F:sigma factor activity"/>
    <property type="evidence" value="ECO:0007669"/>
    <property type="project" value="UniProtKB-KW"/>
</dbReference>
<gene>
    <name evidence="7" type="ORF">EDB95_5322</name>
</gene>
<dbReference type="SUPFAM" id="SSF88659">
    <property type="entry name" value="Sigma3 and sigma4 domains of RNA polymerase sigma factors"/>
    <property type="match status" value="1"/>
</dbReference>
<dbReference type="SUPFAM" id="SSF88946">
    <property type="entry name" value="Sigma2 domain of RNA polymerase sigma factors"/>
    <property type="match status" value="1"/>
</dbReference>
<evidence type="ECO:0000256" key="1">
    <source>
        <dbReference type="ARBA" id="ARBA00010641"/>
    </source>
</evidence>
<evidence type="ECO:0000256" key="4">
    <source>
        <dbReference type="ARBA" id="ARBA00023163"/>
    </source>
</evidence>
<keyword evidence="3" id="KW-0731">Sigma factor</keyword>
<dbReference type="InterPro" id="IPR013249">
    <property type="entry name" value="RNA_pol_sigma70_r4_t2"/>
</dbReference>
<dbReference type="InterPro" id="IPR014284">
    <property type="entry name" value="RNA_pol_sigma-70_dom"/>
</dbReference>
<evidence type="ECO:0000259" key="6">
    <source>
        <dbReference type="Pfam" id="PF08281"/>
    </source>
</evidence>
<proteinExistence type="inferred from homology"/>
<dbReference type="AlphaFoldDB" id="A0A4V3GKY7"/>
<dbReference type="InterPro" id="IPR013324">
    <property type="entry name" value="RNA_pol_sigma_r3/r4-like"/>
</dbReference>
<dbReference type="Pfam" id="PF08281">
    <property type="entry name" value="Sigma70_r4_2"/>
    <property type="match status" value="1"/>
</dbReference>
<dbReference type="Pfam" id="PF04542">
    <property type="entry name" value="Sigma70_r2"/>
    <property type="match status" value="1"/>
</dbReference>
<dbReference type="InterPro" id="IPR013325">
    <property type="entry name" value="RNA_pol_sigma_r2"/>
</dbReference>
<accession>A0A4V3GKY7</accession>
<feature type="domain" description="RNA polymerase sigma-70 region 2" evidence="5">
    <location>
        <begin position="27"/>
        <end position="92"/>
    </location>
</feature>
<keyword evidence="4" id="KW-0804">Transcription</keyword>
<dbReference type="InterPro" id="IPR007627">
    <property type="entry name" value="RNA_pol_sigma70_r2"/>
</dbReference>
<dbReference type="RefSeq" id="WP_133999766.1">
    <property type="nucleotide sequence ID" value="NZ_SODV01000002.1"/>
</dbReference>
<evidence type="ECO:0000313" key="7">
    <source>
        <dbReference type="EMBL" id="TDW97472.1"/>
    </source>
</evidence>
<comment type="similarity">
    <text evidence="1">Belongs to the sigma-70 factor family. ECF subfamily.</text>
</comment>
<keyword evidence="2" id="KW-0805">Transcription regulation</keyword>
<evidence type="ECO:0000259" key="5">
    <source>
        <dbReference type="Pfam" id="PF04542"/>
    </source>
</evidence>
<feature type="domain" description="RNA polymerase sigma factor 70 region 4 type 2" evidence="6">
    <location>
        <begin position="123"/>
        <end position="167"/>
    </location>
</feature>
<comment type="caution">
    <text evidence="7">The sequence shown here is derived from an EMBL/GenBank/DDBJ whole genome shotgun (WGS) entry which is preliminary data.</text>
</comment>
<dbReference type="GO" id="GO:0006352">
    <property type="term" value="P:DNA-templated transcription initiation"/>
    <property type="evidence" value="ECO:0007669"/>
    <property type="project" value="InterPro"/>
</dbReference>
<keyword evidence="8" id="KW-1185">Reference proteome</keyword>
<dbReference type="Proteomes" id="UP000294498">
    <property type="component" value="Unassembled WGS sequence"/>
</dbReference>
<dbReference type="InterPro" id="IPR039425">
    <property type="entry name" value="RNA_pol_sigma-70-like"/>
</dbReference>
<dbReference type="Gene3D" id="1.10.10.10">
    <property type="entry name" value="Winged helix-like DNA-binding domain superfamily/Winged helix DNA-binding domain"/>
    <property type="match status" value="1"/>
</dbReference>
<dbReference type="InterPro" id="IPR036388">
    <property type="entry name" value="WH-like_DNA-bd_sf"/>
</dbReference>
<protein>
    <submittedName>
        <fullName evidence="7">RNA polymerase sigma-70 factor (ECF subfamily)</fullName>
    </submittedName>
</protein>
<name>A0A4V3GKY7_9BACT</name>
<dbReference type="GO" id="GO:0003677">
    <property type="term" value="F:DNA binding"/>
    <property type="evidence" value="ECO:0007669"/>
    <property type="project" value="InterPro"/>
</dbReference>
<dbReference type="NCBIfam" id="TIGR02985">
    <property type="entry name" value="Sig70_bacteroi1"/>
    <property type="match status" value="1"/>
</dbReference>
<evidence type="ECO:0000256" key="2">
    <source>
        <dbReference type="ARBA" id="ARBA00023015"/>
    </source>
</evidence>
<dbReference type="OrthoDB" id="679904at2"/>
<evidence type="ECO:0000256" key="3">
    <source>
        <dbReference type="ARBA" id="ARBA00023082"/>
    </source>
</evidence>
<evidence type="ECO:0000313" key="8">
    <source>
        <dbReference type="Proteomes" id="UP000294498"/>
    </source>
</evidence>